<feature type="region of interest" description="Disordered" evidence="2">
    <location>
        <begin position="508"/>
        <end position="527"/>
    </location>
</feature>
<evidence type="ECO:0000313" key="5">
    <source>
        <dbReference type="Proteomes" id="UP001589613"/>
    </source>
</evidence>
<dbReference type="InterPro" id="IPR003615">
    <property type="entry name" value="HNH_nuc"/>
</dbReference>
<evidence type="ECO:0000259" key="3">
    <source>
        <dbReference type="SMART" id="SM00507"/>
    </source>
</evidence>
<name>A0ABV5V3V2_9MICO</name>
<dbReference type="RefSeq" id="WP_141338951.1">
    <property type="nucleotide sequence ID" value="NZ_JBHMAX010000019.1"/>
</dbReference>
<dbReference type="Pfam" id="PF01844">
    <property type="entry name" value="HNH"/>
    <property type="match status" value="1"/>
</dbReference>
<feature type="compositionally biased region" description="Pro residues" evidence="2">
    <location>
        <begin position="183"/>
        <end position="196"/>
    </location>
</feature>
<feature type="region of interest" description="Disordered" evidence="2">
    <location>
        <begin position="238"/>
        <end position="279"/>
    </location>
</feature>
<dbReference type="InterPro" id="IPR002711">
    <property type="entry name" value="HNH"/>
</dbReference>
<dbReference type="CDD" id="cd00085">
    <property type="entry name" value="HNHc"/>
    <property type="match status" value="1"/>
</dbReference>
<proteinExistence type="inferred from homology"/>
<feature type="compositionally biased region" description="Basic and acidic residues" evidence="2">
    <location>
        <begin position="167"/>
        <end position="182"/>
    </location>
</feature>
<feature type="compositionally biased region" description="Acidic residues" evidence="2">
    <location>
        <begin position="244"/>
        <end position="255"/>
    </location>
</feature>
<organism evidence="4 5">
    <name type="scientific">Ornithinimicrobium kibberense</name>
    <dbReference type="NCBI Taxonomy" id="282060"/>
    <lineage>
        <taxon>Bacteria</taxon>
        <taxon>Bacillati</taxon>
        <taxon>Actinomycetota</taxon>
        <taxon>Actinomycetes</taxon>
        <taxon>Micrococcales</taxon>
        <taxon>Ornithinimicrobiaceae</taxon>
        <taxon>Ornithinimicrobium</taxon>
    </lineage>
</organism>
<protein>
    <submittedName>
        <fullName evidence="4">DUF222 domain-containing protein</fullName>
    </submittedName>
</protein>
<feature type="region of interest" description="Disordered" evidence="2">
    <location>
        <begin position="163"/>
        <end position="201"/>
    </location>
</feature>
<evidence type="ECO:0000256" key="2">
    <source>
        <dbReference type="SAM" id="MobiDB-lite"/>
    </source>
</evidence>
<evidence type="ECO:0000256" key="1">
    <source>
        <dbReference type="ARBA" id="ARBA00023450"/>
    </source>
</evidence>
<dbReference type="InterPro" id="IPR003870">
    <property type="entry name" value="DUF222"/>
</dbReference>
<feature type="region of interest" description="Disordered" evidence="2">
    <location>
        <begin position="1"/>
        <end position="42"/>
    </location>
</feature>
<gene>
    <name evidence="4" type="ORF">ACFFN0_10580</name>
</gene>
<sequence length="527" mass="56271">MSVGDDEVAAPGGAVREPGDGEGSDAAGPGPTREGHLTPDDLDALGDEIAQLAGQIAAATARFLALLGRFDEQGGWAGPGIRSLAHWLSWRAGMSLRTARDHVRVARSLRSLPQTAQAFGKGELSYSKVRAISRVATQETEPELVALARNAPAAHVERITAGLRTVAAEEERRQERSSRPDPEPGQPPRPSDPPPQSLQWRWDEDSGDLVVWGRFGPADGRRLLAALTRSELERIRTVVHEPGEVPDPEVDPDAGDEAHPEEPHEESVDRTAPPPGQAGPALLALAEIGLSAQEAPVLASSAEVVFVHRQDPGGGEDCSAEQQPGVVAPDDGPALDDGTAEEVLCGADSRCVLRDAEGAVLAFGRRRRRFSTAQLKALRLRDGGCRTPGCGRTRFLHAHHVVFWSRGGATDLDNAVLLCGACHRAVHLGQLVVRALGRQRFEFRDAGGEVLVPAPPMFGRADAILAHRTITPRTVTGGWGGEPLDNSLVTSMLIAQWRVSGRRFGPFDPTPPWTDLDAPSWEGRSAA</sequence>
<dbReference type="Proteomes" id="UP001589613">
    <property type="component" value="Unassembled WGS sequence"/>
</dbReference>
<comment type="caution">
    <text evidence="4">The sequence shown here is derived from an EMBL/GenBank/DDBJ whole genome shotgun (WGS) entry which is preliminary data.</text>
</comment>
<dbReference type="SMART" id="SM00507">
    <property type="entry name" value="HNHc"/>
    <property type="match status" value="1"/>
</dbReference>
<dbReference type="EMBL" id="JBHMAX010000019">
    <property type="protein sequence ID" value="MFB9732486.1"/>
    <property type="molecule type" value="Genomic_DNA"/>
</dbReference>
<keyword evidence="5" id="KW-1185">Reference proteome</keyword>
<dbReference type="Gene3D" id="1.10.30.50">
    <property type="match status" value="1"/>
</dbReference>
<feature type="compositionally biased region" description="Basic and acidic residues" evidence="2">
    <location>
        <begin position="256"/>
        <end position="269"/>
    </location>
</feature>
<accession>A0ABV5V3V2</accession>
<evidence type="ECO:0000313" key="4">
    <source>
        <dbReference type="EMBL" id="MFB9732486.1"/>
    </source>
</evidence>
<comment type="similarity">
    <text evidence="1">Belongs to the Rv1128c/1148c/1588c/1702c/1945/3466 family.</text>
</comment>
<dbReference type="Pfam" id="PF02720">
    <property type="entry name" value="DUF222"/>
    <property type="match status" value="1"/>
</dbReference>
<reference evidence="4 5" key="1">
    <citation type="submission" date="2024-09" db="EMBL/GenBank/DDBJ databases">
        <authorList>
            <person name="Sun Q."/>
            <person name="Mori K."/>
        </authorList>
    </citation>
    <scope>NUCLEOTIDE SEQUENCE [LARGE SCALE GENOMIC DNA]</scope>
    <source>
        <strain evidence="4 5">JCM 12763</strain>
    </source>
</reference>
<feature type="domain" description="HNH nuclease" evidence="3">
    <location>
        <begin position="373"/>
        <end position="424"/>
    </location>
</feature>